<evidence type="ECO:0000313" key="5">
    <source>
        <dbReference type="EMBL" id="KFM72283.1"/>
    </source>
</evidence>
<evidence type="ECO:0000259" key="4">
    <source>
        <dbReference type="PROSITE" id="PS51117"/>
    </source>
</evidence>
<proteinExistence type="predicted"/>
<keyword evidence="1" id="KW-1015">Disulfide bond</keyword>
<dbReference type="STRING" id="407821.A0A087U4J4"/>
<dbReference type="PROSITE" id="PS51117">
    <property type="entry name" value="LAMININ_NTER"/>
    <property type="match status" value="1"/>
</dbReference>
<dbReference type="EMBL" id="KK118120">
    <property type="protein sequence ID" value="KFM72283.1"/>
    <property type="molecule type" value="Genomic_DNA"/>
</dbReference>
<keyword evidence="2" id="KW-0424">Laminin EGF-like domain</keyword>
<reference evidence="5 6" key="1">
    <citation type="submission" date="2013-11" db="EMBL/GenBank/DDBJ databases">
        <title>Genome sequencing of Stegodyphus mimosarum.</title>
        <authorList>
            <person name="Bechsgaard J."/>
        </authorList>
    </citation>
    <scope>NUCLEOTIDE SEQUENCE [LARGE SCALE GENOMIC DNA]</scope>
</reference>
<sequence length="78" mass="8777">MLRFGGSEWLWILSVISLLSVALPYQKEQTYLNDDILRGLFPNVFNLAATSVITVNATCGEAGPEVYCKLVEHVYLRE</sequence>
<feature type="non-terminal residue" evidence="5">
    <location>
        <position position="78"/>
    </location>
</feature>
<evidence type="ECO:0000256" key="3">
    <source>
        <dbReference type="SAM" id="SignalP"/>
    </source>
</evidence>
<dbReference type="InterPro" id="IPR008211">
    <property type="entry name" value="Laminin_N"/>
</dbReference>
<keyword evidence="6" id="KW-1185">Reference proteome</keyword>
<keyword evidence="3" id="KW-0732">Signal</keyword>
<evidence type="ECO:0000256" key="1">
    <source>
        <dbReference type="ARBA" id="ARBA00023157"/>
    </source>
</evidence>
<dbReference type="Proteomes" id="UP000054359">
    <property type="component" value="Unassembled WGS sequence"/>
</dbReference>
<name>A0A087U4J4_STEMI</name>
<dbReference type="Gene3D" id="2.60.120.260">
    <property type="entry name" value="Galactose-binding domain-like"/>
    <property type="match status" value="1"/>
</dbReference>
<feature type="signal peptide" evidence="3">
    <location>
        <begin position="1"/>
        <end position="24"/>
    </location>
</feature>
<feature type="domain" description="Laminin N-terminal" evidence="4">
    <location>
        <begin position="36"/>
        <end position="78"/>
    </location>
</feature>
<feature type="chain" id="PRO_5001830289" evidence="3">
    <location>
        <begin position="25"/>
        <end position="78"/>
    </location>
</feature>
<protein>
    <submittedName>
        <fullName evidence="5">Laminin subunit alpha-2</fullName>
    </submittedName>
</protein>
<accession>A0A087U4J4</accession>
<evidence type="ECO:0000256" key="2">
    <source>
        <dbReference type="ARBA" id="ARBA00023292"/>
    </source>
</evidence>
<evidence type="ECO:0000313" key="6">
    <source>
        <dbReference type="Proteomes" id="UP000054359"/>
    </source>
</evidence>
<organism evidence="5 6">
    <name type="scientific">Stegodyphus mimosarum</name>
    <name type="common">African social velvet spider</name>
    <dbReference type="NCBI Taxonomy" id="407821"/>
    <lineage>
        <taxon>Eukaryota</taxon>
        <taxon>Metazoa</taxon>
        <taxon>Ecdysozoa</taxon>
        <taxon>Arthropoda</taxon>
        <taxon>Chelicerata</taxon>
        <taxon>Arachnida</taxon>
        <taxon>Araneae</taxon>
        <taxon>Araneomorphae</taxon>
        <taxon>Entelegynae</taxon>
        <taxon>Eresoidea</taxon>
        <taxon>Eresidae</taxon>
        <taxon>Stegodyphus</taxon>
    </lineage>
</organism>
<dbReference type="OrthoDB" id="6426158at2759"/>
<gene>
    <name evidence="5" type="ORF">X975_14402</name>
</gene>
<dbReference type="AlphaFoldDB" id="A0A087U4J4"/>